<dbReference type="CDD" id="cd08180">
    <property type="entry name" value="PDD"/>
    <property type="match status" value="1"/>
</dbReference>
<feature type="domain" description="Alcohol dehydrogenase iron-type/glycerol dehydrogenase GldA" evidence="3">
    <location>
        <begin position="36"/>
        <end position="183"/>
    </location>
</feature>
<dbReference type="Pfam" id="PF25137">
    <property type="entry name" value="ADH_Fe_C"/>
    <property type="match status" value="1"/>
</dbReference>
<dbReference type="InterPro" id="IPR056798">
    <property type="entry name" value="ADH_Fe_C"/>
</dbReference>
<dbReference type="Proteomes" id="UP000280819">
    <property type="component" value="Unassembled WGS sequence"/>
</dbReference>
<reference evidence="5 6" key="1">
    <citation type="submission" date="2018-11" db="EMBL/GenBank/DDBJ databases">
        <title>Genomes From Bacteria Associated with the Canine Oral Cavity: a Test Case for Automated Genome-Based Taxonomic Assignment.</title>
        <authorList>
            <person name="Coil D.A."/>
            <person name="Jospin G."/>
            <person name="Darling A.E."/>
            <person name="Wallis C."/>
            <person name="Davis I.J."/>
            <person name="Harris S."/>
            <person name="Eisen J.A."/>
            <person name="Holcombe L.J."/>
            <person name="O'Flynn C."/>
        </authorList>
    </citation>
    <scope>NUCLEOTIDE SEQUENCE [LARGE SCALE GENOMIC DNA]</scope>
    <source>
        <strain evidence="5 6">OH887_COT-365</strain>
    </source>
</reference>
<dbReference type="FunFam" id="1.20.1090.10:FF:000001">
    <property type="entry name" value="Aldehyde-alcohol dehydrogenase"/>
    <property type="match status" value="1"/>
</dbReference>
<dbReference type="PROSITE" id="PS00913">
    <property type="entry name" value="ADH_IRON_1"/>
    <property type="match status" value="1"/>
</dbReference>
<keyword evidence="1" id="KW-0560">Oxidoreductase</keyword>
<accession>A0A3P1T233</accession>
<feature type="compositionally biased region" description="Basic and acidic residues" evidence="2">
    <location>
        <begin position="12"/>
        <end position="23"/>
    </location>
</feature>
<proteinExistence type="predicted"/>
<protein>
    <submittedName>
        <fullName evidence="5">Iron-containing alcohol dehydrogenase</fullName>
    </submittedName>
</protein>
<gene>
    <name evidence="5" type="ORF">EII34_14085</name>
</gene>
<evidence type="ECO:0000259" key="3">
    <source>
        <dbReference type="Pfam" id="PF00465"/>
    </source>
</evidence>
<evidence type="ECO:0000259" key="4">
    <source>
        <dbReference type="Pfam" id="PF25137"/>
    </source>
</evidence>
<dbReference type="SUPFAM" id="SSF56796">
    <property type="entry name" value="Dehydroquinate synthase-like"/>
    <property type="match status" value="1"/>
</dbReference>
<dbReference type="InterPro" id="IPR018211">
    <property type="entry name" value="ADH_Fe_CS"/>
</dbReference>
<evidence type="ECO:0000313" key="6">
    <source>
        <dbReference type="Proteomes" id="UP000280819"/>
    </source>
</evidence>
<comment type="caution">
    <text evidence="5">The sequence shown here is derived from an EMBL/GenBank/DDBJ whole genome shotgun (WGS) entry which is preliminary data.</text>
</comment>
<dbReference type="InterPro" id="IPR039697">
    <property type="entry name" value="Alcohol_dehydrogenase_Fe"/>
</dbReference>
<dbReference type="GO" id="GO:0046872">
    <property type="term" value="F:metal ion binding"/>
    <property type="evidence" value="ECO:0007669"/>
    <property type="project" value="InterPro"/>
</dbReference>
<dbReference type="EMBL" id="RQZG01000020">
    <property type="protein sequence ID" value="RRD03414.1"/>
    <property type="molecule type" value="Genomic_DNA"/>
</dbReference>
<evidence type="ECO:0000256" key="2">
    <source>
        <dbReference type="SAM" id="MobiDB-lite"/>
    </source>
</evidence>
<dbReference type="PANTHER" id="PTHR11496:SF83">
    <property type="entry name" value="HYDROXYACID-OXOACID TRANSHYDROGENASE, MITOCHONDRIAL"/>
    <property type="match status" value="1"/>
</dbReference>
<organism evidence="5 6">
    <name type="scientific">Arachnia propionica</name>
    <dbReference type="NCBI Taxonomy" id="1750"/>
    <lineage>
        <taxon>Bacteria</taxon>
        <taxon>Bacillati</taxon>
        <taxon>Actinomycetota</taxon>
        <taxon>Actinomycetes</taxon>
        <taxon>Propionibacteriales</taxon>
        <taxon>Propionibacteriaceae</taxon>
        <taxon>Arachnia</taxon>
    </lineage>
</organism>
<feature type="domain" description="Fe-containing alcohol dehydrogenase-like C-terminal" evidence="4">
    <location>
        <begin position="194"/>
        <end position="391"/>
    </location>
</feature>
<dbReference type="OrthoDB" id="323926at2"/>
<dbReference type="GO" id="GO:0004022">
    <property type="term" value="F:alcohol dehydrogenase (NAD+) activity"/>
    <property type="evidence" value="ECO:0007669"/>
    <property type="project" value="TreeGrafter"/>
</dbReference>
<evidence type="ECO:0000313" key="5">
    <source>
        <dbReference type="EMBL" id="RRD03414.1"/>
    </source>
</evidence>
<dbReference type="Pfam" id="PF00465">
    <property type="entry name" value="Fe-ADH"/>
    <property type="match status" value="1"/>
</dbReference>
<feature type="compositionally biased region" description="Basic residues" evidence="2">
    <location>
        <begin position="1"/>
        <end position="11"/>
    </location>
</feature>
<dbReference type="PANTHER" id="PTHR11496">
    <property type="entry name" value="ALCOHOL DEHYDROGENASE"/>
    <property type="match status" value="1"/>
</dbReference>
<sequence>MGSTRWRRRCARPPEDVRSTRRKEQTVKEFRLMTTVRLGPEALTALDQFRDEPVFLVTDEFLTGTPVFARVLEHLGSRVTVFTGVLPNPATKEIGLGVREYVDTRPHVVVAYGGGSVMDAAKVMHKAALDAGFGAPAGIVAIPTTSGSGSEVTSFAVVTDEETHVKVPIVSDDMVARLAILDPHAVIGAPAHITADSGMDALTHAVEAYVARDACDFSDALVEKAAELIFAHLARCHSHGDDLEARTHMHNAACMAAMAFDNVGLGITHSLAHALGGHYPIAHGRLNAMLLPHVIEFNAERSRHAFERYARLGRRLSPSSTGRAAVMTLIAGVRRLSEQLRLPTRLGEAGVATADLHREIPALAAAALADGCTPPNPVAVTVEDLSGLLRAVA</sequence>
<dbReference type="Gene3D" id="3.40.50.1970">
    <property type="match status" value="1"/>
</dbReference>
<feature type="region of interest" description="Disordered" evidence="2">
    <location>
        <begin position="1"/>
        <end position="23"/>
    </location>
</feature>
<evidence type="ECO:0000256" key="1">
    <source>
        <dbReference type="ARBA" id="ARBA00023002"/>
    </source>
</evidence>
<name>A0A3P1T233_9ACTN</name>
<dbReference type="AlphaFoldDB" id="A0A3P1T233"/>
<dbReference type="InterPro" id="IPR001670">
    <property type="entry name" value="ADH_Fe/GldA"/>
</dbReference>
<dbReference type="FunFam" id="3.40.50.1970:FF:000003">
    <property type="entry name" value="Alcohol dehydrogenase, iron-containing"/>
    <property type="match status" value="1"/>
</dbReference>
<dbReference type="Gene3D" id="1.20.1090.10">
    <property type="entry name" value="Dehydroquinate synthase-like - alpha domain"/>
    <property type="match status" value="1"/>
</dbReference>